<dbReference type="InterPro" id="IPR006675">
    <property type="entry name" value="HDIG_dom"/>
</dbReference>
<evidence type="ECO:0000259" key="1">
    <source>
        <dbReference type="PROSITE" id="PS51831"/>
    </source>
</evidence>
<organism evidence="3 4">
    <name type="scientific">Xylanibacillus composti</name>
    <dbReference type="NCBI Taxonomy" id="1572762"/>
    <lineage>
        <taxon>Bacteria</taxon>
        <taxon>Bacillati</taxon>
        <taxon>Bacillota</taxon>
        <taxon>Bacilli</taxon>
        <taxon>Bacillales</taxon>
        <taxon>Paenibacillaceae</taxon>
        <taxon>Xylanibacillus</taxon>
    </lineage>
</organism>
<dbReference type="InterPro" id="IPR003607">
    <property type="entry name" value="HD/PDEase_dom"/>
</dbReference>
<evidence type="ECO:0000313" key="4">
    <source>
        <dbReference type="Proteomes" id="UP000677918"/>
    </source>
</evidence>
<dbReference type="Gene3D" id="1.10.3210.10">
    <property type="entry name" value="Hypothetical protein af1432"/>
    <property type="match status" value="1"/>
</dbReference>
<dbReference type="PANTHER" id="PTHR43155">
    <property type="entry name" value="CYCLIC DI-GMP PHOSPHODIESTERASE PA4108-RELATED"/>
    <property type="match status" value="1"/>
</dbReference>
<sequence>MNIHVTELQPGDRLEKDIFNDHGILILSANAVLNRQDIDRLEFLRVDYVDILPRTSSDHDPFQDVAKREISQQLHDDFGDAVQTIRGMFEQVRAEGKLDGVEVEQTLNPLIEHFKQEQDVVNLLLSLNSKDDYTYQHSVQVGMISYYLAKWAGFREKEAYLVGKCGYLHDIGKSLISEDILLKPSKLTQEEFEEVKKHTLHGYEILSHSFREKELALVALEHHERLNGSGYPRRLAGTAIHPYSRIVAVADVYSAMISTRVYQEKRDLLAVLKELHRLSFEELDPYYVQVFIKHMIPNFIGKRLRLTTGEVGIIVMINNSDFFRPLIRLENRFIDLSAEMQYEVANVYV</sequence>
<comment type="caution">
    <text evidence="3">The sequence shown here is derived from an EMBL/GenBank/DDBJ whole genome shotgun (WGS) entry which is preliminary data.</text>
</comment>
<evidence type="ECO:0000259" key="2">
    <source>
        <dbReference type="PROSITE" id="PS51832"/>
    </source>
</evidence>
<dbReference type="SMART" id="SM00471">
    <property type="entry name" value="HDc"/>
    <property type="match status" value="1"/>
</dbReference>
<protein>
    <submittedName>
        <fullName evidence="3">HD family phosphohydrolase</fullName>
    </submittedName>
</protein>
<dbReference type="PANTHER" id="PTHR43155:SF2">
    <property type="entry name" value="CYCLIC DI-GMP PHOSPHODIESTERASE PA4108"/>
    <property type="match status" value="1"/>
</dbReference>
<proteinExistence type="predicted"/>
<dbReference type="SUPFAM" id="SSF109604">
    <property type="entry name" value="HD-domain/PDEase-like"/>
    <property type="match status" value="1"/>
</dbReference>
<dbReference type="NCBIfam" id="TIGR00277">
    <property type="entry name" value="HDIG"/>
    <property type="match status" value="1"/>
</dbReference>
<feature type="domain" description="HD-GYP" evidence="2">
    <location>
        <begin position="112"/>
        <end position="307"/>
    </location>
</feature>
<accession>A0A8J4H5H0</accession>
<dbReference type="Proteomes" id="UP000677918">
    <property type="component" value="Unassembled WGS sequence"/>
</dbReference>
<reference evidence="3" key="1">
    <citation type="submission" date="2021-04" db="EMBL/GenBank/DDBJ databases">
        <title>Draft genome sequence of Xylanibacillus composti strain K13.</title>
        <authorList>
            <person name="Uke A."/>
            <person name="Chhe C."/>
            <person name="Baramee S."/>
            <person name="Kosugi A."/>
        </authorList>
    </citation>
    <scope>NUCLEOTIDE SEQUENCE</scope>
    <source>
        <strain evidence="3">K13</strain>
    </source>
</reference>
<name>A0A8J4H5H0_9BACL</name>
<evidence type="ECO:0000313" key="3">
    <source>
        <dbReference type="EMBL" id="GIQ69886.1"/>
    </source>
</evidence>
<feature type="domain" description="HD" evidence="1">
    <location>
        <begin position="134"/>
        <end position="256"/>
    </location>
</feature>
<dbReference type="RefSeq" id="WP_213412668.1">
    <property type="nucleotide sequence ID" value="NZ_BOVK01000036.1"/>
</dbReference>
<keyword evidence="4" id="KW-1185">Reference proteome</keyword>
<dbReference type="InterPro" id="IPR037522">
    <property type="entry name" value="HD_GYP_dom"/>
</dbReference>
<dbReference type="Pfam" id="PF13487">
    <property type="entry name" value="HD_5"/>
    <property type="match status" value="1"/>
</dbReference>
<dbReference type="PROSITE" id="PS51831">
    <property type="entry name" value="HD"/>
    <property type="match status" value="1"/>
</dbReference>
<gene>
    <name evidence="3" type="ORF">XYCOK13_27100</name>
</gene>
<dbReference type="InterPro" id="IPR006674">
    <property type="entry name" value="HD_domain"/>
</dbReference>
<dbReference type="PROSITE" id="PS51832">
    <property type="entry name" value="HD_GYP"/>
    <property type="match status" value="1"/>
</dbReference>
<dbReference type="AlphaFoldDB" id="A0A8J4H5H0"/>
<dbReference type="EMBL" id="BOVK01000036">
    <property type="protein sequence ID" value="GIQ69886.1"/>
    <property type="molecule type" value="Genomic_DNA"/>
</dbReference>
<dbReference type="CDD" id="cd00077">
    <property type="entry name" value="HDc"/>
    <property type="match status" value="1"/>
</dbReference>